<feature type="transmembrane region" description="Helical" evidence="1">
    <location>
        <begin position="62"/>
        <end position="85"/>
    </location>
</feature>
<dbReference type="AlphaFoldDB" id="A0A538UA86"/>
<proteinExistence type="predicted"/>
<organism evidence="2 3">
    <name type="scientific">Eiseniibacteriota bacterium</name>
    <dbReference type="NCBI Taxonomy" id="2212470"/>
    <lineage>
        <taxon>Bacteria</taxon>
        <taxon>Candidatus Eiseniibacteriota</taxon>
    </lineage>
</organism>
<keyword evidence="1" id="KW-0812">Transmembrane</keyword>
<evidence type="ECO:0000313" key="3">
    <source>
        <dbReference type="Proteomes" id="UP000319771"/>
    </source>
</evidence>
<comment type="caution">
    <text evidence="2">The sequence shown here is derived from an EMBL/GenBank/DDBJ whole genome shotgun (WGS) entry which is preliminary data.</text>
</comment>
<dbReference type="Proteomes" id="UP000319771">
    <property type="component" value="Unassembled WGS sequence"/>
</dbReference>
<keyword evidence="1" id="KW-0472">Membrane</keyword>
<accession>A0A538UA86</accession>
<sequence>MPAPIRPQARAFRDLERALRRRRLLGLGPRLRLEFALLALLVGAFLFWQARVPLDGLVRAGGAGAAVGAVAVIALILAAASGALAGARLARLLRTGPAGPEWLALPIKPAALERHLAWEARRYEPWLWVPALAVLIAAIGLVAPGWLVLLTLGFLGLQPMAGRIGCALGQRAARGATEARPGVPDVVRMLATAAPRRPRPRTGAAVWWRAPAWLALAAKDLTFTRRHGPTRRAAALPIALWVLSVAVWWLPGESAMRHTLAFGLSLLAAAALAEWLIALVDSDPFAVLRVLPIGVASVWGARAALAAAGTLLVVAAQAVGSRELEPHARQLLLLWAGGATLAIGILGVNYGVTLHPQAGVAGRMLGLSLALAVAASVMLPLSGWIILLSAVAHSARRLPLWPRLEEV</sequence>
<keyword evidence="1" id="KW-1133">Transmembrane helix</keyword>
<gene>
    <name evidence="2" type="ORF">E6K81_06425</name>
</gene>
<feature type="transmembrane region" description="Helical" evidence="1">
    <location>
        <begin position="331"/>
        <end position="352"/>
    </location>
</feature>
<protein>
    <submittedName>
        <fullName evidence="2">Uncharacterized protein</fullName>
    </submittedName>
</protein>
<feature type="transmembrane region" description="Helical" evidence="1">
    <location>
        <begin position="126"/>
        <end position="149"/>
    </location>
</feature>
<feature type="transmembrane region" description="Helical" evidence="1">
    <location>
        <begin position="364"/>
        <end position="388"/>
    </location>
</feature>
<dbReference type="EMBL" id="VBPB01000092">
    <property type="protein sequence ID" value="TMQ72786.1"/>
    <property type="molecule type" value="Genomic_DNA"/>
</dbReference>
<feature type="transmembrane region" description="Helical" evidence="1">
    <location>
        <begin position="233"/>
        <end position="252"/>
    </location>
</feature>
<evidence type="ECO:0000313" key="2">
    <source>
        <dbReference type="EMBL" id="TMQ72786.1"/>
    </source>
</evidence>
<feature type="transmembrane region" description="Helical" evidence="1">
    <location>
        <begin position="299"/>
        <end position="319"/>
    </location>
</feature>
<feature type="transmembrane region" description="Helical" evidence="1">
    <location>
        <begin position="259"/>
        <end position="279"/>
    </location>
</feature>
<evidence type="ECO:0000256" key="1">
    <source>
        <dbReference type="SAM" id="Phobius"/>
    </source>
</evidence>
<name>A0A538UA86_UNCEI</name>
<feature type="transmembrane region" description="Helical" evidence="1">
    <location>
        <begin position="31"/>
        <end position="50"/>
    </location>
</feature>
<reference evidence="2 3" key="1">
    <citation type="journal article" date="2019" name="Nat. Microbiol.">
        <title>Mediterranean grassland soil C-N compound turnover is dependent on rainfall and depth, and is mediated by genomically divergent microorganisms.</title>
        <authorList>
            <person name="Diamond S."/>
            <person name="Andeer P.F."/>
            <person name="Li Z."/>
            <person name="Crits-Christoph A."/>
            <person name="Burstein D."/>
            <person name="Anantharaman K."/>
            <person name="Lane K.R."/>
            <person name="Thomas B.C."/>
            <person name="Pan C."/>
            <person name="Northen T.R."/>
            <person name="Banfield J.F."/>
        </authorList>
    </citation>
    <scope>NUCLEOTIDE SEQUENCE [LARGE SCALE GENOMIC DNA]</scope>
    <source>
        <strain evidence="2">WS_11</strain>
    </source>
</reference>